<dbReference type="EMBL" id="FNJC01000007">
    <property type="protein sequence ID" value="SDP66021.1"/>
    <property type="molecule type" value="Genomic_DNA"/>
</dbReference>
<reference evidence="1 2" key="1">
    <citation type="submission" date="2016-10" db="EMBL/GenBank/DDBJ databases">
        <authorList>
            <person name="Varghese N."/>
            <person name="Submissions S."/>
        </authorList>
    </citation>
    <scope>NUCLEOTIDE SEQUENCE [LARGE SCALE GENOMIC DNA]</scope>
    <source>
        <strain evidence="1 2">CGMCC 1.6497</strain>
    </source>
</reference>
<evidence type="ECO:0000313" key="1">
    <source>
        <dbReference type="EMBL" id="SDP66021.1"/>
    </source>
</evidence>
<accession>A0A1H0UIN2</accession>
<proteinExistence type="predicted"/>
<evidence type="ECO:0000313" key="2">
    <source>
        <dbReference type="Proteomes" id="UP000198795"/>
    </source>
</evidence>
<organism evidence="1 2">
    <name type="scientific">Filomicrobium insigne</name>
    <dbReference type="NCBI Taxonomy" id="418854"/>
    <lineage>
        <taxon>Bacteria</taxon>
        <taxon>Pseudomonadati</taxon>
        <taxon>Pseudomonadota</taxon>
        <taxon>Alphaproteobacteria</taxon>
        <taxon>Hyphomicrobiales</taxon>
        <taxon>Hyphomicrobiaceae</taxon>
        <taxon>Filomicrobium</taxon>
    </lineage>
</organism>
<comment type="caution">
    <text evidence="1">The sequence shown here is derived from an EMBL/GenBank/DDBJ whole genome shotgun (WGS) entry which is preliminary data.</text>
</comment>
<keyword evidence="2" id="KW-1185">Reference proteome</keyword>
<sequence>MKASAAAATKHGYQQNIDTTRPLRNIPTIGCGSKCADKRKGNRRRKTLCPITVFQQTRFVVLGLSWMDQHRCRLGGASRLKSAWALPANQGGGR</sequence>
<gene>
    <name evidence="1" type="ORF">SAMN04488061_3650</name>
</gene>
<protein>
    <submittedName>
        <fullName evidence="1">Uncharacterized protein</fullName>
    </submittedName>
</protein>
<dbReference type="Proteomes" id="UP000198795">
    <property type="component" value="Unassembled WGS sequence"/>
</dbReference>
<name>A0A1H0UIN2_9HYPH</name>